<dbReference type="EMBL" id="BQNB010009749">
    <property type="protein sequence ID" value="GJS67866.1"/>
    <property type="molecule type" value="Genomic_DNA"/>
</dbReference>
<accession>A0ABQ4XS42</accession>
<gene>
    <name evidence="1" type="ORF">Tco_0682431</name>
</gene>
<dbReference type="Proteomes" id="UP001151760">
    <property type="component" value="Unassembled WGS sequence"/>
</dbReference>
<reference evidence="1" key="1">
    <citation type="journal article" date="2022" name="Int. J. Mol. Sci.">
        <title>Draft Genome of Tanacetum Coccineum: Genomic Comparison of Closely Related Tanacetum-Family Plants.</title>
        <authorList>
            <person name="Yamashiro T."/>
            <person name="Shiraishi A."/>
            <person name="Nakayama K."/>
            <person name="Satake H."/>
        </authorList>
    </citation>
    <scope>NUCLEOTIDE SEQUENCE</scope>
</reference>
<proteinExistence type="predicted"/>
<sequence>MASLAPQDRWSKDKHIELVNIIGNPGAGMLTRAMAKELSAASAHECLFVDFLSEKEPKRSLKHLSILDGLMQCIINKEKYVKDLLKKYDINDSLVKTPMVPPNNLTPDLNGKSLNETHYKGDIKLHFIPTQYQLTDIFTKPLDEPTFKRLIVELGEVGVTTFKNSIGENYLSHLTEYAEVPSLEIVKAWFSTTGYSEEIGEKGTLKRVEDIINKLNKKTREEVVPYPKFVSLLLKYKIEGYGNDNVTFNLTQVFSVHNCALNKNQAEGPPFTPYMLAICNVDELVAFKAPKISLKAKKKDTQGIKPEAKSG</sequence>
<keyword evidence="2" id="KW-1185">Reference proteome</keyword>
<evidence type="ECO:0000313" key="1">
    <source>
        <dbReference type="EMBL" id="GJS67866.1"/>
    </source>
</evidence>
<organism evidence="1 2">
    <name type="scientific">Tanacetum coccineum</name>
    <dbReference type="NCBI Taxonomy" id="301880"/>
    <lineage>
        <taxon>Eukaryota</taxon>
        <taxon>Viridiplantae</taxon>
        <taxon>Streptophyta</taxon>
        <taxon>Embryophyta</taxon>
        <taxon>Tracheophyta</taxon>
        <taxon>Spermatophyta</taxon>
        <taxon>Magnoliopsida</taxon>
        <taxon>eudicotyledons</taxon>
        <taxon>Gunneridae</taxon>
        <taxon>Pentapetalae</taxon>
        <taxon>asterids</taxon>
        <taxon>campanulids</taxon>
        <taxon>Asterales</taxon>
        <taxon>Asteraceae</taxon>
        <taxon>Asteroideae</taxon>
        <taxon>Anthemideae</taxon>
        <taxon>Anthemidinae</taxon>
        <taxon>Tanacetum</taxon>
    </lineage>
</organism>
<evidence type="ECO:0000313" key="2">
    <source>
        <dbReference type="Proteomes" id="UP001151760"/>
    </source>
</evidence>
<protein>
    <submittedName>
        <fullName evidence="1">Uncharacterized protein</fullName>
    </submittedName>
</protein>
<comment type="caution">
    <text evidence="1">The sequence shown here is derived from an EMBL/GenBank/DDBJ whole genome shotgun (WGS) entry which is preliminary data.</text>
</comment>
<name>A0ABQ4XS42_9ASTR</name>
<reference evidence="1" key="2">
    <citation type="submission" date="2022-01" db="EMBL/GenBank/DDBJ databases">
        <authorList>
            <person name="Yamashiro T."/>
            <person name="Shiraishi A."/>
            <person name="Satake H."/>
            <person name="Nakayama K."/>
        </authorList>
    </citation>
    <scope>NUCLEOTIDE SEQUENCE</scope>
</reference>